<accession>A0A7D9E0N7</accession>
<keyword evidence="2" id="KW-1015">Disulfide bond</keyword>
<protein>
    <submittedName>
        <fullName evidence="6">Onco -induced transcript 3 -like</fullName>
    </submittedName>
</protein>
<feature type="signal peptide" evidence="5">
    <location>
        <begin position="1"/>
        <end position="19"/>
    </location>
</feature>
<dbReference type="OrthoDB" id="5987694at2759"/>
<dbReference type="InterPro" id="IPR000742">
    <property type="entry name" value="EGF"/>
</dbReference>
<dbReference type="InterPro" id="IPR057774">
    <property type="entry name" value="D8C_UMOD/GP2/OIT3-like"/>
</dbReference>
<dbReference type="InterPro" id="IPR036364">
    <property type="entry name" value="SEA_dom_sf"/>
</dbReference>
<feature type="chain" id="PRO_5043602142" evidence="5">
    <location>
        <begin position="20"/>
        <end position="557"/>
    </location>
</feature>
<keyword evidence="4" id="KW-0472">Membrane</keyword>
<dbReference type="Proteomes" id="UP001152795">
    <property type="component" value="Unassembled WGS sequence"/>
</dbReference>
<dbReference type="Gene3D" id="3.30.70.960">
    <property type="entry name" value="SEA domain"/>
    <property type="match status" value="1"/>
</dbReference>
<comment type="caution">
    <text evidence="6">The sequence shown here is derived from an EMBL/GenBank/DDBJ whole genome shotgun (WGS) entry which is preliminary data.</text>
</comment>
<dbReference type="Pfam" id="PF23283">
    <property type="entry name" value="D8C_UMOD"/>
    <property type="match status" value="1"/>
</dbReference>
<gene>
    <name evidence="6" type="ORF">PACLA_8A057327</name>
</gene>
<name>A0A7D9E0N7_PARCT</name>
<proteinExistence type="predicted"/>
<evidence type="ECO:0000313" key="7">
    <source>
        <dbReference type="Proteomes" id="UP001152795"/>
    </source>
</evidence>
<dbReference type="AlphaFoldDB" id="A0A7D9E0N7"/>
<feature type="transmembrane region" description="Helical" evidence="4">
    <location>
        <begin position="487"/>
        <end position="510"/>
    </location>
</feature>
<evidence type="ECO:0000256" key="2">
    <source>
        <dbReference type="ARBA" id="ARBA00023157"/>
    </source>
</evidence>
<evidence type="ECO:0000256" key="5">
    <source>
        <dbReference type="SAM" id="SignalP"/>
    </source>
</evidence>
<dbReference type="Pfam" id="PF01390">
    <property type="entry name" value="SEA"/>
    <property type="match status" value="1"/>
</dbReference>
<dbReference type="PANTHER" id="PTHR36191">
    <property type="entry name" value="ENDO/EXONUCLEASE/PHOSPHATASE DOMAIN-CONTAINING PROTEIN-RELATED"/>
    <property type="match status" value="1"/>
</dbReference>
<keyword evidence="7" id="KW-1185">Reference proteome</keyword>
<dbReference type="SMART" id="SM00181">
    <property type="entry name" value="EGF"/>
    <property type="match status" value="2"/>
</dbReference>
<evidence type="ECO:0000256" key="4">
    <source>
        <dbReference type="SAM" id="Phobius"/>
    </source>
</evidence>
<dbReference type="SUPFAM" id="SSF82671">
    <property type="entry name" value="SEA domain"/>
    <property type="match status" value="1"/>
</dbReference>
<dbReference type="PANTHER" id="PTHR36191:SF4">
    <property type="entry name" value="VWFD DOMAIN-CONTAINING PROTEIN"/>
    <property type="match status" value="1"/>
</dbReference>
<evidence type="ECO:0000313" key="6">
    <source>
        <dbReference type="EMBL" id="CAB3998715.1"/>
    </source>
</evidence>
<dbReference type="EMBL" id="CACRXK020003419">
    <property type="protein sequence ID" value="CAB3998715.1"/>
    <property type="molecule type" value="Genomic_DNA"/>
</dbReference>
<dbReference type="Gene3D" id="2.10.25.10">
    <property type="entry name" value="Laminin"/>
    <property type="match status" value="2"/>
</dbReference>
<dbReference type="PROSITE" id="PS50024">
    <property type="entry name" value="SEA"/>
    <property type="match status" value="1"/>
</dbReference>
<keyword evidence="4" id="KW-0812">Transmembrane</keyword>
<evidence type="ECO:0000256" key="3">
    <source>
        <dbReference type="SAM" id="MobiDB-lite"/>
    </source>
</evidence>
<evidence type="ECO:0000256" key="1">
    <source>
        <dbReference type="ARBA" id="ARBA00022729"/>
    </source>
</evidence>
<organism evidence="6 7">
    <name type="scientific">Paramuricea clavata</name>
    <name type="common">Red gorgonian</name>
    <name type="synonym">Violescent sea-whip</name>
    <dbReference type="NCBI Taxonomy" id="317549"/>
    <lineage>
        <taxon>Eukaryota</taxon>
        <taxon>Metazoa</taxon>
        <taxon>Cnidaria</taxon>
        <taxon>Anthozoa</taxon>
        <taxon>Octocorallia</taxon>
        <taxon>Malacalcyonacea</taxon>
        <taxon>Plexauridae</taxon>
        <taxon>Paramuricea</taxon>
    </lineage>
</organism>
<feature type="compositionally biased region" description="Polar residues" evidence="3">
    <location>
        <begin position="532"/>
        <end position="549"/>
    </location>
</feature>
<keyword evidence="1 5" id="KW-0732">Signal</keyword>
<feature type="region of interest" description="Disordered" evidence="3">
    <location>
        <begin position="532"/>
        <end position="557"/>
    </location>
</feature>
<dbReference type="InterPro" id="IPR000082">
    <property type="entry name" value="SEA_dom"/>
</dbReference>
<keyword evidence="4" id="KW-1133">Transmembrane helix</keyword>
<reference evidence="6" key="1">
    <citation type="submission" date="2020-04" db="EMBL/GenBank/DDBJ databases">
        <authorList>
            <person name="Alioto T."/>
            <person name="Alioto T."/>
            <person name="Gomez Garrido J."/>
        </authorList>
    </citation>
    <scope>NUCLEOTIDE SEQUENCE</scope>
    <source>
        <strain evidence="6">A484AB</strain>
    </source>
</reference>
<sequence>MHNTLLLSAFIVFLSCVHSGLQASACKDVKYTTIDDPRRSTAYTKTTNLCDIGLIRDNVWYRFSSEAGGEMPTTTPNTDRCGTASPIWLRGPHPSVEEGVVNRTACTNVGYDNCLSKYSYAIKVRNCSGFYIYQLKEPKDCRSVYCAGSKLPNCTNAHPEDYCLENRPPYITMPKRLYAFENGEFKWVFNATDPEGYPLEYGYHPNTTINNVSISEGNDGTHNIIISRTKSGMIVLRVKDGADKTITSTHIIEIVAVPCSCQNGGQCISPLSEGRNRTGSQGTQKTNITVSTKRDDLSNYSCSCIKPYTGRFCKKSPCHNFPCFPGVKCMVTADDEYNCENCPSRFEGDGKKCKILTSEDTVIVKGEFTIVSGLIWQANLSNTTSLFYKQETAQIVTKIMEIYRDTKEFVHVVITGYSKAKGSVVVDFKIVFKKKLNYPLKLLKTHLAGNNGSLGSFKVYPHSVKEKKTSDSDGKDDNSYFGLHKSVFIVVMCLVSLLALTAIVVCAICIKKKNINIIILCTNFYNREIVPSSSNANGTTRPPKKNNQVMDLHSVAT</sequence>